<dbReference type="Gene3D" id="2.40.420.20">
    <property type="match status" value="1"/>
</dbReference>
<keyword evidence="7" id="KW-1185">Reference proteome</keyword>
<feature type="domain" description="Multidrug resistance protein MdtA-like barrel-sandwich hybrid" evidence="3">
    <location>
        <begin position="65"/>
        <end position="188"/>
    </location>
</feature>
<evidence type="ECO:0000259" key="4">
    <source>
        <dbReference type="Pfam" id="PF25954"/>
    </source>
</evidence>
<evidence type="ECO:0000259" key="5">
    <source>
        <dbReference type="Pfam" id="PF25989"/>
    </source>
</evidence>
<accession>A0AA37TS14</accession>
<evidence type="ECO:0000256" key="1">
    <source>
        <dbReference type="ARBA" id="ARBA00009477"/>
    </source>
</evidence>
<dbReference type="Pfam" id="PF25989">
    <property type="entry name" value="YknX_C"/>
    <property type="match status" value="1"/>
</dbReference>
<dbReference type="RefSeq" id="WP_095498228.1">
    <property type="nucleotide sequence ID" value="NZ_BSPO01000003.1"/>
</dbReference>
<dbReference type="GO" id="GO:1990281">
    <property type="term" value="C:efflux pump complex"/>
    <property type="evidence" value="ECO:0007669"/>
    <property type="project" value="TreeGrafter"/>
</dbReference>
<dbReference type="Gene3D" id="1.10.287.470">
    <property type="entry name" value="Helix hairpin bin"/>
    <property type="match status" value="1"/>
</dbReference>
<dbReference type="Pfam" id="PF25917">
    <property type="entry name" value="BSH_RND"/>
    <property type="match status" value="1"/>
</dbReference>
<dbReference type="InterPro" id="IPR058792">
    <property type="entry name" value="Beta-barrel_RND_2"/>
</dbReference>
<evidence type="ECO:0000313" key="6">
    <source>
        <dbReference type="EMBL" id="GLS84285.1"/>
    </source>
</evidence>
<dbReference type="EMBL" id="BSPO01000003">
    <property type="protein sequence ID" value="GLS84285.1"/>
    <property type="molecule type" value="Genomic_DNA"/>
</dbReference>
<feature type="signal peptide" evidence="2">
    <location>
        <begin position="1"/>
        <end position="26"/>
    </location>
</feature>
<dbReference type="FunFam" id="2.40.30.170:FF:000010">
    <property type="entry name" value="Efflux RND transporter periplasmic adaptor subunit"/>
    <property type="match status" value="1"/>
</dbReference>
<dbReference type="GO" id="GO:0015562">
    <property type="term" value="F:efflux transmembrane transporter activity"/>
    <property type="evidence" value="ECO:0007669"/>
    <property type="project" value="TreeGrafter"/>
</dbReference>
<comment type="caution">
    <text evidence="6">The sequence shown here is derived from an EMBL/GenBank/DDBJ whole genome shotgun (WGS) entry which is preliminary data.</text>
</comment>
<dbReference type="NCBIfam" id="TIGR01730">
    <property type="entry name" value="RND_mfp"/>
    <property type="match status" value="1"/>
</dbReference>
<protein>
    <submittedName>
        <fullName evidence="6">MexH family multidrug efflux RND transporter periplasmic adaptor subunit</fullName>
    </submittedName>
</protein>
<dbReference type="Gene3D" id="2.40.50.100">
    <property type="match status" value="1"/>
</dbReference>
<proteinExistence type="inferred from homology"/>
<name>A0AA37TS14_9GAMM</name>
<sequence>MKKIIILLVIGAAAVAAYLNVSSDEAAPAKGKRGPSVVSVVVTPVASQVLQDRVEALGTAKAKESVTITSKVTEKVDSLAFDDGDMVAKGQLLLTLRQDEQQAMVKEAKIQLADHIREFQRIDSLVTNQTIAELERDRLQTLIDTARAKLSQAQAELSERSIKAPFAGRLGLRQVSLGSLVSTGQSITNLDDISIIKLDFSVPERFLGDLQPGKKVEATTVAYPDDVFHGIVRSIESRIDPVTRAVMIRAEINNEDGRLLPGMLMKVRLINAEHQTLVVPESAIIPNQADHFVYLVDDSGMVTRQQVKIGIRQRGVVELVDGVEEGQQVVIRGAMKVRMGQKVNATQSEAWITKE</sequence>
<comment type="similarity">
    <text evidence="1">Belongs to the membrane fusion protein (MFP) (TC 8.A.1) family.</text>
</comment>
<organism evidence="6 7">
    <name type="scientific">Paraferrimonas haliotis</name>
    <dbReference type="NCBI Taxonomy" id="2013866"/>
    <lineage>
        <taxon>Bacteria</taxon>
        <taxon>Pseudomonadati</taxon>
        <taxon>Pseudomonadota</taxon>
        <taxon>Gammaproteobacteria</taxon>
        <taxon>Alteromonadales</taxon>
        <taxon>Ferrimonadaceae</taxon>
        <taxon>Paraferrimonas</taxon>
    </lineage>
</organism>
<dbReference type="PANTHER" id="PTHR30469">
    <property type="entry name" value="MULTIDRUG RESISTANCE PROTEIN MDTA"/>
    <property type="match status" value="1"/>
</dbReference>
<feature type="domain" description="CusB-like beta-barrel" evidence="4">
    <location>
        <begin position="198"/>
        <end position="271"/>
    </location>
</feature>
<dbReference type="InterPro" id="IPR058637">
    <property type="entry name" value="YknX-like_C"/>
</dbReference>
<reference evidence="6 7" key="1">
    <citation type="journal article" date="2014" name="Int. J. Syst. Evol. Microbiol.">
        <title>Complete genome sequence of Corynebacterium casei LMG S-19264T (=DSM 44701T), isolated from a smear-ripened cheese.</title>
        <authorList>
            <consortium name="US DOE Joint Genome Institute (JGI-PGF)"/>
            <person name="Walter F."/>
            <person name="Albersmeier A."/>
            <person name="Kalinowski J."/>
            <person name="Ruckert C."/>
        </authorList>
    </citation>
    <scope>NUCLEOTIDE SEQUENCE [LARGE SCALE GENOMIC DNA]</scope>
    <source>
        <strain evidence="6 7">NBRC 112785</strain>
    </source>
</reference>
<dbReference type="SUPFAM" id="SSF111369">
    <property type="entry name" value="HlyD-like secretion proteins"/>
    <property type="match status" value="1"/>
</dbReference>
<dbReference type="AlphaFoldDB" id="A0AA37TS14"/>
<dbReference type="InterPro" id="IPR058625">
    <property type="entry name" value="MdtA-like_BSH"/>
</dbReference>
<keyword evidence="2" id="KW-0732">Signal</keyword>
<dbReference type="Proteomes" id="UP001157439">
    <property type="component" value="Unassembled WGS sequence"/>
</dbReference>
<evidence type="ECO:0000313" key="7">
    <source>
        <dbReference type="Proteomes" id="UP001157439"/>
    </source>
</evidence>
<dbReference type="PANTHER" id="PTHR30469:SF16">
    <property type="entry name" value="HAE1 FAMILY EFFLUX PUMP MFP COMPONENT"/>
    <property type="match status" value="1"/>
</dbReference>
<evidence type="ECO:0000256" key="2">
    <source>
        <dbReference type="SAM" id="SignalP"/>
    </source>
</evidence>
<gene>
    <name evidence="6" type="ORF">GCM10007894_22620</name>
</gene>
<dbReference type="InterPro" id="IPR006143">
    <property type="entry name" value="RND_pump_MFP"/>
</dbReference>
<evidence type="ECO:0000259" key="3">
    <source>
        <dbReference type="Pfam" id="PF25917"/>
    </source>
</evidence>
<feature type="chain" id="PRO_5041321697" evidence="2">
    <location>
        <begin position="27"/>
        <end position="355"/>
    </location>
</feature>
<feature type="domain" description="YknX-like C-terminal permuted SH3-like" evidence="5">
    <location>
        <begin position="277"/>
        <end position="344"/>
    </location>
</feature>
<dbReference type="Pfam" id="PF25954">
    <property type="entry name" value="Beta-barrel_RND_2"/>
    <property type="match status" value="1"/>
</dbReference>
<dbReference type="Gene3D" id="2.40.30.170">
    <property type="match status" value="1"/>
</dbReference>